<accession>A0ABN9DLX2</accession>
<dbReference type="PANTHER" id="PTHR31635:SF196">
    <property type="entry name" value="REVERSE TRANSCRIPTASE DOMAIN-CONTAINING PROTEIN-RELATED"/>
    <property type="match status" value="1"/>
</dbReference>
<name>A0ABN9DLX2_9NEOB</name>
<comment type="caution">
    <text evidence="1">The sequence shown here is derived from an EMBL/GenBank/DDBJ whole genome shotgun (WGS) entry which is preliminary data.</text>
</comment>
<reference evidence="1" key="1">
    <citation type="submission" date="2023-05" db="EMBL/GenBank/DDBJ databases">
        <authorList>
            <person name="Stuckert A."/>
        </authorList>
    </citation>
    <scope>NUCLEOTIDE SEQUENCE</scope>
</reference>
<gene>
    <name evidence="1" type="ORF">SPARVUS_LOCUS7395809</name>
</gene>
<proteinExistence type="predicted"/>
<feature type="non-terminal residue" evidence="1">
    <location>
        <position position="1"/>
    </location>
</feature>
<dbReference type="Proteomes" id="UP001162483">
    <property type="component" value="Unassembled WGS sequence"/>
</dbReference>
<evidence type="ECO:0000313" key="2">
    <source>
        <dbReference type="Proteomes" id="UP001162483"/>
    </source>
</evidence>
<evidence type="ECO:0008006" key="3">
    <source>
        <dbReference type="Google" id="ProtNLM"/>
    </source>
</evidence>
<organism evidence="1 2">
    <name type="scientific">Staurois parvus</name>
    <dbReference type="NCBI Taxonomy" id="386267"/>
    <lineage>
        <taxon>Eukaryota</taxon>
        <taxon>Metazoa</taxon>
        <taxon>Chordata</taxon>
        <taxon>Craniata</taxon>
        <taxon>Vertebrata</taxon>
        <taxon>Euteleostomi</taxon>
        <taxon>Amphibia</taxon>
        <taxon>Batrachia</taxon>
        <taxon>Anura</taxon>
        <taxon>Neobatrachia</taxon>
        <taxon>Ranoidea</taxon>
        <taxon>Ranidae</taxon>
        <taxon>Staurois</taxon>
    </lineage>
</organism>
<evidence type="ECO:0000313" key="1">
    <source>
        <dbReference type="EMBL" id="CAI9572176.1"/>
    </source>
</evidence>
<dbReference type="EMBL" id="CATNWA010014469">
    <property type="protein sequence ID" value="CAI9572176.1"/>
    <property type="molecule type" value="Genomic_DNA"/>
</dbReference>
<sequence length="169" mass="19255">DCNVSGVPYAGQELNLFADDALLTLTNPLTTLPNLQQVLERFSLISGLCINLNKTVALNITLASDLVSRLQSHFPNKWASSSLEYLGIRLTPTYDSLFASNYYPLLRSVSSLMHSWQFPHLSWIGQINSVKMTILQLLYYFRTLQCGFLHFLRLLQAKIMHFIWADKCP</sequence>
<keyword evidence="2" id="KW-1185">Reference proteome</keyword>
<protein>
    <recommendedName>
        <fullName evidence="3">Reverse transcriptase domain-containing protein</fullName>
    </recommendedName>
</protein>
<dbReference type="PANTHER" id="PTHR31635">
    <property type="entry name" value="REVERSE TRANSCRIPTASE DOMAIN-CONTAINING PROTEIN-RELATED"/>
    <property type="match status" value="1"/>
</dbReference>